<accession>A0A210QRQ6</accession>
<comment type="caution">
    <text evidence="2">The sequence shown here is derived from an EMBL/GenBank/DDBJ whole genome shotgun (WGS) entry which is preliminary data.</text>
</comment>
<reference evidence="2 3" key="1">
    <citation type="journal article" date="2017" name="Nat. Ecol. Evol.">
        <title>Scallop genome provides insights into evolution of bilaterian karyotype and development.</title>
        <authorList>
            <person name="Wang S."/>
            <person name="Zhang J."/>
            <person name="Jiao W."/>
            <person name="Li J."/>
            <person name="Xun X."/>
            <person name="Sun Y."/>
            <person name="Guo X."/>
            <person name="Huan P."/>
            <person name="Dong B."/>
            <person name="Zhang L."/>
            <person name="Hu X."/>
            <person name="Sun X."/>
            <person name="Wang J."/>
            <person name="Zhao C."/>
            <person name="Wang Y."/>
            <person name="Wang D."/>
            <person name="Huang X."/>
            <person name="Wang R."/>
            <person name="Lv J."/>
            <person name="Li Y."/>
            <person name="Zhang Z."/>
            <person name="Liu B."/>
            <person name="Lu W."/>
            <person name="Hui Y."/>
            <person name="Liang J."/>
            <person name="Zhou Z."/>
            <person name="Hou R."/>
            <person name="Li X."/>
            <person name="Liu Y."/>
            <person name="Li H."/>
            <person name="Ning X."/>
            <person name="Lin Y."/>
            <person name="Zhao L."/>
            <person name="Xing Q."/>
            <person name="Dou J."/>
            <person name="Li Y."/>
            <person name="Mao J."/>
            <person name="Guo H."/>
            <person name="Dou H."/>
            <person name="Li T."/>
            <person name="Mu C."/>
            <person name="Jiang W."/>
            <person name="Fu Q."/>
            <person name="Fu X."/>
            <person name="Miao Y."/>
            <person name="Liu J."/>
            <person name="Yu Q."/>
            <person name="Li R."/>
            <person name="Liao H."/>
            <person name="Li X."/>
            <person name="Kong Y."/>
            <person name="Jiang Z."/>
            <person name="Chourrout D."/>
            <person name="Li R."/>
            <person name="Bao Z."/>
        </authorList>
    </citation>
    <scope>NUCLEOTIDE SEQUENCE [LARGE SCALE GENOMIC DNA]</scope>
    <source>
        <strain evidence="2 3">PY_sf001</strain>
    </source>
</reference>
<keyword evidence="3" id="KW-1185">Reference proteome</keyword>
<gene>
    <name evidence="2" type="ORF">KP79_PYT16897</name>
</gene>
<evidence type="ECO:0000313" key="3">
    <source>
        <dbReference type="Proteomes" id="UP000242188"/>
    </source>
</evidence>
<dbReference type="Proteomes" id="UP000242188">
    <property type="component" value="Unassembled WGS sequence"/>
</dbReference>
<name>A0A210QRQ6_MIZYE</name>
<dbReference type="EMBL" id="NEDP02002268">
    <property type="protein sequence ID" value="OWF51414.1"/>
    <property type="molecule type" value="Genomic_DNA"/>
</dbReference>
<keyword evidence="1" id="KW-0812">Transmembrane</keyword>
<dbReference type="AlphaFoldDB" id="A0A210QRQ6"/>
<sequence>MTLDYLPIPKVPNDDDASAAAEKRDLATRYGGTYLAPGKIYRNETDSARETIKKRLDEAEREDHKKSYETLTKGAVHVEAMPFNERAIYRMKQSPIVVLGILGSFTTIFFGVRAAYKGREGRSTQLMSVRLGFGILTVSALLIGQHMQKVKYQERLQALKKDLLKELGEDEDSLTS</sequence>
<evidence type="ECO:0000256" key="1">
    <source>
        <dbReference type="SAM" id="Phobius"/>
    </source>
</evidence>
<feature type="transmembrane region" description="Helical" evidence="1">
    <location>
        <begin position="128"/>
        <end position="147"/>
    </location>
</feature>
<protein>
    <submittedName>
        <fullName evidence="2">Respiratory supercomplex factor 1, mitochondrial</fullName>
    </submittedName>
</protein>
<feature type="transmembrane region" description="Helical" evidence="1">
    <location>
        <begin position="96"/>
        <end position="116"/>
    </location>
</feature>
<dbReference type="OrthoDB" id="10003563at2759"/>
<evidence type="ECO:0000313" key="2">
    <source>
        <dbReference type="EMBL" id="OWF51414.1"/>
    </source>
</evidence>
<proteinExistence type="predicted"/>
<organism evidence="2 3">
    <name type="scientific">Mizuhopecten yessoensis</name>
    <name type="common">Japanese scallop</name>
    <name type="synonym">Patinopecten yessoensis</name>
    <dbReference type="NCBI Taxonomy" id="6573"/>
    <lineage>
        <taxon>Eukaryota</taxon>
        <taxon>Metazoa</taxon>
        <taxon>Spiralia</taxon>
        <taxon>Lophotrochozoa</taxon>
        <taxon>Mollusca</taxon>
        <taxon>Bivalvia</taxon>
        <taxon>Autobranchia</taxon>
        <taxon>Pteriomorphia</taxon>
        <taxon>Pectinida</taxon>
        <taxon>Pectinoidea</taxon>
        <taxon>Pectinidae</taxon>
        <taxon>Mizuhopecten</taxon>
    </lineage>
</organism>
<keyword evidence="1" id="KW-1133">Transmembrane helix</keyword>
<keyword evidence="1" id="KW-0472">Membrane</keyword>